<reference evidence="2" key="1">
    <citation type="journal article" date="2003" name="Genome Biol.">
        <title>An integrated gene annotation and transcriptional profiling approach towards the full gene content of the Drosophila genome.</title>
        <authorList>
            <person name="Hild M."/>
            <person name="Beckmann B."/>
            <person name="Haas S.A."/>
            <person name="Koch B."/>
            <person name="Solovyev V."/>
            <person name="Busold C."/>
            <person name="Fellenberg K."/>
            <person name="Boutros M."/>
            <person name="Vingron M."/>
            <person name="Sauer F."/>
            <person name="Hoheisel J.D."/>
            <person name="Paro R."/>
        </authorList>
    </citation>
    <scope>NUCLEOTIDE SEQUENCE</scope>
</reference>
<feature type="compositionally biased region" description="Pro residues" evidence="1">
    <location>
        <begin position="216"/>
        <end position="225"/>
    </location>
</feature>
<name>Q6IKT9_DROME</name>
<proteinExistence type="predicted"/>
<evidence type="ECO:0000256" key="1">
    <source>
        <dbReference type="SAM" id="MobiDB-lite"/>
    </source>
</evidence>
<feature type="region of interest" description="Disordered" evidence="1">
    <location>
        <begin position="209"/>
        <end position="235"/>
    </location>
</feature>
<gene>
    <name evidence="2" type="ORF">HDC11479</name>
</gene>
<protein>
    <submittedName>
        <fullName evidence="2">HDC11479</fullName>
    </submittedName>
</protein>
<evidence type="ECO:0000313" key="2">
    <source>
        <dbReference type="EMBL" id="DAA03120.1"/>
    </source>
</evidence>
<accession>Q6IKT9</accession>
<sequence length="282" mass="30332">MQLQWSGVHWLGFEERTPPCGSCDVLSPGWGKTFTTCQPGSGVSVTSWIPNFPTLLEVSSSPGAFSLFIIVNLSATFGAAVDADVGMFGCWVAGMWMLGWELNAGTGNCFSSANILGQTKQKGKLRKRSSEIKIKTSQQSVGRSKPGHGLAKKRLSAGRRRPERFHSRDSDCRQARDSPSNVVAIIFIIILRFKRSDINVSRFASSHIVHTAPPGSTGPPPPPTPSGGKICRSTDTASGRTGFKWTGFFALFLARPGPVRSAAEWYQLLLISISTSGEGLAS</sequence>
<dbReference type="AlphaFoldDB" id="Q6IKT9"/>
<dbReference type="EMBL" id="BK002277">
    <property type="protein sequence ID" value="DAA03120.1"/>
    <property type="molecule type" value="Genomic_DNA"/>
</dbReference>
<feature type="compositionally biased region" description="Basic residues" evidence="1">
    <location>
        <begin position="150"/>
        <end position="163"/>
    </location>
</feature>
<feature type="compositionally biased region" description="Basic and acidic residues" evidence="1">
    <location>
        <begin position="164"/>
        <end position="175"/>
    </location>
</feature>
<organism evidence="2">
    <name type="scientific">Drosophila melanogaster</name>
    <name type="common">Fruit fly</name>
    <dbReference type="NCBI Taxonomy" id="7227"/>
    <lineage>
        <taxon>Eukaryota</taxon>
        <taxon>Metazoa</taxon>
        <taxon>Ecdysozoa</taxon>
        <taxon>Arthropoda</taxon>
        <taxon>Hexapoda</taxon>
        <taxon>Insecta</taxon>
        <taxon>Pterygota</taxon>
        <taxon>Neoptera</taxon>
        <taxon>Endopterygota</taxon>
        <taxon>Diptera</taxon>
        <taxon>Brachycera</taxon>
        <taxon>Muscomorpha</taxon>
        <taxon>Ephydroidea</taxon>
        <taxon>Drosophilidae</taxon>
        <taxon>Drosophila</taxon>
        <taxon>Sophophora</taxon>
    </lineage>
</organism>
<feature type="region of interest" description="Disordered" evidence="1">
    <location>
        <begin position="126"/>
        <end position="175"/>
    </location>
</feature>